<feature type="transmembrane region" description="Helical" evidence="6">
    <location>
        <begin position="44"/>
        <end position="69"/>
    </location>
</feature>
<feature type="transmembrane region" description="Helical" evidence="6">
    <location>
        <begin position="20"/>
        <end position="38"/>
    </location>
</feature>
<sequence>MIDKAYIKRRFIQHLNFIKFCMVGGTNTLVSLVIYWILLKADVYYLAASTLAYGAGIVNGYLLSTAFVFKRSREARSFMKFFLVYFSSMIINLIIMYVAVDHLLINKVLAQFIAIGFNMIYNYSLNKIWTFK</sequence>
<dbReference type="GO" id="GO:0005886">
    <property type="term" value="C:plasma membrane"/>
    <property type="evidence" value="ECO:0007669"/>
    <property type="project" value="TreeGrafter"/>
</dbReference>
<keyword evidence="4 6" id="KW-1133">Transmembrane helix</keyword>
<feature type="domain" description="GtrA/DPMS transmembrane" evidence="7">
    <location>
        <begin position="19"/>
        <end position="131"/>
    </location>
</feature>
<dbReference type="Proteomes" id="UP000198718">
    <property type="component" value="Unassembled WGS sequence"/>
</dbReference>
<reference evidence="8 9" key="1">
    <citation type="submission" date="2016-10" db="EMBL/GenBank/DDBJ databases">
        <authorList>
            <person name="de Groot N.N."/>
        </authorList>
    </citation>
    <scope>NUCLEOTIDE SEQUENCE [LARGE SCALE GENOMIC DNA]</scope>
    <source>
        <strain evidence="8 9">DSM 18346</strain>
    </source>
</reference>
<accession>A0A1G8X4S7</accession>
<comment type="subcellular location">
    <subcellularLocation>
        <location evidence="1">Membrane</location>
        <topology evidence="1">Multi-pass membrane protein</topology>
    </subcellularLocation>
</comment>
<evidence type="ECO:0000313" key="9">
    <source>
        <dbReference type="Proteomes" id="UP000198718"/>
    </source>
</evidence>
<comment type="similarity">
    <text evidence="2">Belongs to the GtrA family.</text>
</comment>
<protein>
    <submittedName>
        <fullName evidence="8">Putative flippase GtrA (Transmembrane translocase of bactoprenol-linked glucose)</fullName>
    </submittedName>
</protein>
<feature type="transmembrane region" description="Helical" evidence="6">
    <location>
        <begin position="81"/>
        <end position="98"/>
    </location>
</feature>
<gene>
    <name evidence="8" type="ORF">SAMN05660472_00100</name>
</gene>
<evidence type="ECO:0000256" key="4">
    <source>
        <dbReference type="ARBA" id="ARBA00022989"/>
    </source>
</evidence>
<keyword evidence="9" id="KW-1185">Reference proteome</keyword>
<dbReference type="EMBL" id="FNFP01000001">
    <property type="protein sequence ID" value="SDJ84825.1"/>
    <property type="molecule type" value="Genomic_DNA"/>
</dbReference>
<dbReference type="InterPro" id="IPR007267">
    <property type="entry name" value="GtrA_DPMS_TM"/>
</dbReference>
<organism evidence="8 9">
    <name type="scientific">Natronincola ferrireducens</name>
    <dbReference type="NCBI Taxonomy" id="393762"/>
    <lineage>
        <taxon>Bacteria</taxon>
        <taxon>Bacillati</taxon>
        <taxon>Bacillota</taxon>
        <taxon>Clostridia</taxon>
        <taxon>Peptostreptococcales</taxon>
        <taxon>Natronincolaceae</taxon>
        <taxon>Natronincola</taxon>
    </lineage>
</organism>
<dbReference type="Pfam" id="PF04138">
    <property type="entry name" value="GtrA_DPMS_TM"/>
    <property type="match status" value="1"/>
</dbReference>
<evidence type="ECO:0000256" key="1">
    <source>
        <dbReference type="ARBA" id="ARBA00004141"/>
    </source>
</evidence>
<evidence type="ECO:0000256" key="2">
    <source>
        <dbReference type="ARBA" id="ARBA00009399"/>
    </source>
</evidence>
<evidence type="ECO:0000256" key="5">
    <source>
        <dbReference type="ARBA" id="ARBA00023136"/>
    </source>
</evidence>
<dbReference type="PANTHER" id="PTHR38459">
    <property type="entry name" value="PROPHAGE BACTOPRENOL-LINKED GLUCOSE TRANSLOCASE HOMOLOG"/>
    <property type="match status" value="1"/>
</dbReference>
<dbReference type="GO" id="GO:0000271">
    <property type="term" value="P:polysaccharide biosynthetic process"/>
    <property type="evidence" value="ECO:0007669"/>
    <property type="project" value="InterPro"/>
</dbReference>
<evidence type="ECO:0000256" key="3">
    <source>
        <dbReference type="ARBA" id="ARBA00022692"/>
    </source>
</evidence>
<feature type="transmembrane region" description="Helical" evidence="6">
    <location>
        <begin position="104"/>
        <end position="123"/>
    </location>
</feature>
<proteinExistence type="inferred from homology"/>
<evidence type="ECO:0000259" key="7">
    <source>
        <dbReference type="Pfam" id="PF04138"/>
    </source>
</evidence>
<evidence type="ECO:0000256" key="6">
    <source>
        <dbReference type="SAM" id="Phobius"/>
    </source>
</evidence>
<evidence type="ECO:0000313" key="8">
    <source>
        <dbReference type="EMBL" id="SDJ84825.1"/>
    </source>
</evidence>
<name>A0A1G8X4S7_9FIRM</name>
<dbReference type="RefSeq" id="WP_176761984.1">
    <property type="nucleotide sequence ID" value="NZ_FNFP01000001.1"/>
</dbReference>
<dbReference type="InterPro" id="IPR051401">
    <property type="entry name" value="GtrA_CellWall_Glycosyl"/>
</dbReference>
<keyword evidence="3 6" id="KW-0812">Transmembrane</keyword>
<keyword evidence="5 6" id="KW-0472">Membrane</keyword>
<dbReference type="PANTHER" id="PTHR38459:SF5">
    <property type="entry name" value="CELL WALL TEICHOIC ACID GLYCOSYLATION PROTEIN GTCA"/>
    <property type="match status" value="1"/>
</dbReference>
<dbReference type="AlphaFoldDB" id="A0A1G8X4S7"/>
<dbReference type="STRING" id="393762.SAMN05660472_00100"/>